<dbReference type="Proteomes" id="UP000479000">
    <property type="component" value="Unassembled WGS sequence"/>
</dbReference>
<name>A0A6H5FZJ1_9HEMI</name>
<feature type="transmembrane region" description="Helical" evidence="1">
    <location>
        <begin position="53"/>
        <end position="81"/>
    </location>
</feature>
<feature type="non-terminal residue" evidence="2">
    <location>
        <position position="104"/>
    </location>
</feature>
<reference evidence="2 3" key="1">
    <citation type="submission" date="2020-02" db="EMBL/GenBank/DDBJ databases">
        <authorList>
            <person name="Ferguson B K."/>
        </authorList>
    </citation>
    <scope>NUCLEOTIDE SEQUENCE [LARGE SCALE GENOMIC DNA]</scope>
</reference>
<keyword evidence="1" id="KW-1133">Transmembrane helix</keyword>
<keyword evidence="1" id="KW-0812">Transmembrane</keyword>
<keyword evidence="1" id="KW-0472">Membrane</keyword>
<dbReference type="EMBL" id="CADCXU010002400">
    <property type="protein sequence ID" value="CAA9994713.1"/>
    <property type="molecule type" value="Genomic_DNA"/>
</dbReference>
<organism evidence="2 3">
    <name type="scientific">Nesidiocoris tenuis</name>
    <dbReference type="NCBI Taxonomy" id="355587"/>
    <lineage>
        <taxon>Eukaryota</taxon>
        <taxon>Metazoa</taxon>
        <taxon>Ecdysozoa</taxon>
        <taxon>Arthropoda</taxon>
        <taxon>Hexapoda</taxon>
        <taxon>Insecta</taxon>
        <taxon>Pterygota</taxon>
        <taxon>Neoptera</taxon>
        <taxon>Paraneoptera</taxon>
        <taxon>Hemiptera</taxon>
        <taxon>Heteroptera</taxon>
        <taxon>Panheteroptera</taxon>
        <taxon>Cimicomorpha</taxon>
        <taxon>Miridae</taxon>
        <taxon>Dicyphina</taxon>
        <taxon>Nesidiocoris</taxon>
    </lineage>
</organism>
<protein>
    <submittedName>
        <fullName evidence="2">Uncharacterized protein</fullName>
    </submittedName>
</protein>
<sequence>MFFKLLRDKVNFFVASLVFSGISSALATSGSRSSNDQKANGWNSDSAMVPEDVLLLVLAFIFVTLLVLLGTSLTGSFWLFVVSCCDTAASDSRNLPNRYIFRQE</sequence>
<evidence type="ECO:0000256" key="1">
    <source>
        <dbReference type="SAM" id="Phobius"/>
    </source>
</evidence>
<keyword evidence="3" id="KW-1185">Reference proteome</keyword>
<dbReference type="AlphaFoldDB" id="A0A6H5FZJ1"/>
<proteinExistence type="predicted"/>
<evidence type="ECO:0000313" key="3">
    <source>
        <dbReference type="Proteomes" id="UP000479000"/>
    </source>
</evidence>
<accession>A0A6H5FZJ1</accession>
<gene>
    <name evidence="2" type="ORF">NTEN_LOCUS1529</name>
</gene>
<evidence type="ECO:0000313" key="2">
    <source>
        <dbReference type="EMBL" id="CAA9994713.1"/>
    </source>
</evidence>